<organism evidence="2 3">
    <name type="scientific">Clostridium paridis</name>
    <dbReference type="NCBI Taxonomy" id="2803863"/>
    <lineage>
        <taxon>Bacteria</taxon>
        <taxon>Bacillati</taxon>
        <taxon>Bacillota</taxon>
        <taxon>Clostridia</taxon>
        <taxon>Eubacteriales</taxon>
        <taxon>Clostridiaceae</taxon>
        <taxon>Clostridium</taxon>
    </lineage>
</organism>
<proteinExistence type="predicted"/>
<dbReference type="RefSeq" id="WP_202767461.1">
    <property type="nucleotide sequence ID" value="NZ_JAESWA010000022.1"/>
</dbReference>
<reference evidence="2" key="1">
    <citation type="submission" date="2021-01" db="EMBL/GenBank/DDBJ databases">
        <title>Genome public.</title>
        <authorList>
            <person name="Liu C."/>
            <person name="Sun Q."/>
        </authorList>
    </citation>
    <scope>NUCLEOTIDE SEQUENCE</scope>
    <source>
        <strain evidence="2">YIM B02565</strain>
    </source>
</reference>
<accession>A0A937K4N8</accession>
<keyword evidence="1" id="KW-0812">Transmembrane</keyword>
<dbReference type="AlphaFoldDB" id="A0A937K4N8"/>
<keyword evidence="1" id="KW-0472">Membrane</keyword>
<evidence type="ECO:0000313" key="3">
    <source>
        <dbReference type="Proteomes" id="UP000623681"/>
    </source>
</evidence>
<protein>
    <submittedName>
        <fullName evidence="2">Uncharacterized protein</fullName>
    </submittedName>
</protein>
<evidence type="ECO:0000313" key="2">
    <source>
        <dbReference type="EMBL" id="MBL4932084.1"/>
    </source>
</evidence>
<sequence length="340" mass="38452">MKVFKRIIIWIIISLTIQSLGLLYLDKKIFVSSNNFKAVKVEDKKKATDKVINIPQNVEYKNSFDGKYLSYLKDGILNIIDTKTGESKSVKTENESKILNYIWLSDRNRILFVDKESSEGKKSNFFLNYYDAGKNEVGKVEKLDSLDQGAVIDSIDASTLHNVTYIKVNEKGVKGVVYRIDINHKITKMNLNSSIIGSIKVIPHVDRLIYEDDLNGNIYATNPNIRLSFNNKTKLLYIDSNDIVYVGIVEGGKISKVMYGGLDTDTGSWKTVLFDKPVDKENIFVSQKGDVMINDKLQGIVKDVTMSKEYKYEGTYLGVYDLGIASTSQGKLIKTPFNKE</sequence>
<dbReference type="Proteomes" id="UP000623681">
    <property type="component" value="Unassembled WGS sequence"/>
</dbReference>
<dbReference type="SUPFAM" id="SSF82171">
    <property type="entry name" value="DPP6 N-terminal domain-like"/>
    <property type="match status" value="1"/>
</dbReference>
<feature type="transmembrane region" description="Helical" evidence="1">
    <location>
        <begin position="7"/>
        <end position="25"/>
    </location>
</feature>
<dbReference type="EMBL" id="JAESWA010000022">
    <property type="protein sequence ID" value="MBL4932084.1"/>
    <property type="molecule type" value="Genomic_DNA"/>
</dbReference>
<keyword evidence="3" id="KW-1185">Reference proteome</keyword>
<keyword evidence="1" id="KW-1133">Transmembrane helix</keyword>
<gene>
    <name evidence="2" type="ORF">JK634_09735</name>
</gene>
<name>A0A937K4N8_9CLOT</name>
<comment type="caution">
    <text evidence="2">The sequence shown here is derived from an EMBL/GenBank/DDBJ whole genome shotgun (WGS) entry which is preliminary data.</text>
</comment>
<evidence type="ECO:0000256" key="1">
    <source>
        <dbReference type="SAM" id="Phobius"/>
    </source>
</evidence>